<dbReference type="InterPro" id="IPR000092">
    <property type="entry name" value="Polyprenyl_synt"/>
</dbReference>
<sequence length="206" mass="21440">MTQPPPSISSNTCCKRPSPSTEPSKTAVSLREPLKIHESMRYSLLAGGKRVRPCSASPPASLTGGDESTAMPAACAVEMIHTMSLMHDDLPCMDNDDLRRGKPTNHKIYGEDVAVLAGDALLAFSFEHIATATKGVPSDRVVRVVGELARCIGSEGPGGGASGGHMLRRYGRSGIGASGVYPCAQDRGPVGGVGGVGRDSGWGPRR</sequence>
<gene>
    <name evidence="6" type="ORF">PHJA_000673500</name>
</gene>
<dbReference type="EMBL" id="BMAC01000103">
    <property type="protein sequence ID" value="GFP85298.1"/>
    <property type="molecule type" value="Genomic_DNA"/>
</dbReference>
<dbReference type="Proteomes" id="UP000653305">
    <property type="component" value="Unassembled WGS sequence"/>
</dbReference>
<dbReference type="OrthoDB" id="6921389at2759"/>
<dbReference type="SUPFAM" id="SSF48576">
    <property type="entry name" value="Terpenoid synthases"/>
    <property type="match status" value="1"/>
</dbReference>
<dbReference type="InterPro" id="IPR008949">
    <property type="entry name" value="Isoprenoid_synthase_dom_sf"/>
</dbReference>
<evidence type="ECO:0000256" key="3">
    <source>
        <dbReference type="ARBA" id="ARBA00022723"/>
    </source>
</evidence>
<reference evidence="6" key="1">
    <citation type="submission" date="2020-07" db="EMBL/GenBank/DDBJ databases">
        <title>Ethylene signaling mediates host invasion by parasitic plants.</title>
        <authorList>
            <person name="Yoshida S."/>
        </authorList>
    </citation>
    <scope>NUCLEOTIDE SEQUENCE</scope>
    <source>
        <strain evidence="6">Okayama</strain>
    </source>
</reference>
<dbReference type="Gene3D" id="1.10.600.10">
    <property type="entry name" value="Farnesyl Diphosphate Synthase"/>
    <property type="match status" value="1"/>
</dbReference>
<accession>A0A830BJN5</accession>
<feature type="region of interest" description="Disordered" evidence="5">
    <location>
        <begin position="1"/>
        <end position="32"/>
    </location>
</feature>
<dbReference type="PROSITE" id="PS00723">
    <property type="entry name" value="POLYPRENYL_SYNTHASE_1"/>
    <property type="match status" value="1"/>
</dbReference>
<comment type="caution">
    <text evidence="6">The sequence shown here is derived from an EMBL/GenBank/DDBJ whole genome shotgun (WGS) entry which is preliminary data.</text>
</comment>
<evidence type="ECO:0000256" key="4">
    <source>
        <dbReference type="ARBA" id="ARBA00022842"/>
    </source>
</evidence>
<keyword evidence="4" id="KW-0460">Magnesium</keyword>
<protein>
    <submittedName>
        <fullName evidence="6">Geranylgeranyl pyrophosphate synthase chloroplastic</fullName>
    </submittedName>
</protein>
<evidence type="ECO:0000256" key="1">
    <source>
        <dbReference type="ARBA" id="ARBA00001946"/>
    </source>
</evidence>
<keyword evidence="7" id="KW-1185">Reference proteome</keyword>
<comment type="cofactor">
    <cofactor evidence="1">
        <name>Mg(2+)</name>
        <dbReference type="ChEBI" id="CHEBI:18420"/>
    </cofactor>
</comment>
<comment type="similarity">
    <text evidence="2">Belongs to the FPP/GGPP synthase family.</text>
</comment>
<dbReference type="GO" id="GO:0008299">
    <property type="term" value="P:isoprenoid biosynthetic process"/>
    <property type="evidence" value="ECO:0007669"/>
    <property type="project" value="InterPro"/>
</dbReference>
<name>A0A830BJN5_9LAMI</name>
<evidence type="ECO:0000256" key="2">
    <source>
        <dbReference type="ARBA" id="ARBA00006706"/>
    </source>
</evidence>
<organism evidence="6 7">
    <name type="scientific">Phtheirospermum japonicum</name>
    <dbReference type="NCBI Taxonomy" id="374723"/>
    <lineage>
        <taxon>Eukaryota</taxon>
        <taxon>Viridiplantae</taxon>
        <taxon>Streptophyta</taxon>
        <taxon>Embryophyta</taxon>
        <taxon>Tracheophyta</taxon>
        <taxon>Spermatophyta</taxon>
        <taxon>Magnoliopsida</taxon>
        <taxon>eudicotyledons</taxon>
        <taxon>Gunneridae</taxon>
        <taxon>Pentapetalae</taxon>
        <taxon>asterids</taxon>
        <taxon>lamiids</taxon>
        <taxon>Lamiales</taxon>
        <taxon>Orobanchaceae</taxon>
        <taxon>Orobanchaceae incertae sedis</taxon>
        <taxon>Phtheirospermum</taxon>
    </lineage>
</organism>
<evidence type="ECO:0000313" key="6">
    <source>
        <dbReference type="EMBL" id="GFP85298.1"/>
    </source>
</evidence>
<evidence type="ECO:0000256" key="5">
    <source>
        <dbReference type="SAM" id="MobiDB-lite"/>
    </source>
</evidence>
<evidence type="ECO:0000313" key="7">
    <source>
        <dbReference type="Proteomes" id="UP000653305"/>
    </source>
</evidence>
<dbReference type="PANTHER" id="PTHR43281">
    <property type="entry name" value="FARNESYL DIPHOSPHATE SYNTHASE"/>
    <property type="match status" value="1"/>
</dbReference>
<dbReference type="Pfam" id="PF00348">
    <property type="entry name" value="polyprenyl_synt"/>
    <property type="match status" value="1"/>
</dbReference>
<proteinExistence type="inferred from homology"/>
<dbReference type="AlphaFoldDB" id="A0A830BJN5"/>
<dbReference type="GO" id="GO:0004311">
    <property type="term" value="F:geranylgeranyl diphosphate synthase activity"/>
    <property type="evidence" value="ECO:0007669"/>
    <property type="project" value="TreeGrafter"/>
</dbReference>
<dbReference type="GO" id="GO:0046872">
    <property type="term" value="F:metal ion binding"/>
    <property type="evidence" value="ECO:0007669"/>
    <property type="project" value="UniProtKB-KW"/>
</dbReference>
<keyword evidence="3" id="KW-0479">Metal-binding</keyword>
<feature type="compositionally biased region" description="Polar residues" evidence="5">
    <location>
        <begin position="8"/>
        <end position="27"/>
    </location>
</feature>
<dbReference type="InterPro" id="IPR033749">
    <property type="entry name" value="Polyprenyl_synt_CS"/>
</dbReference>
<dbReference type="PANTHER" id="PTHR43281:SF24">
    <property type="entry name" value="OS07G0580900 PROTEIN"/>
    <property type="match status" value="1"/>
</dbReference>
<dbReference type="GO" id="GO:0005737">
    <property type="term" value="C:cytoplasm"/>
    <property type="evidence" value="ECO:0007669"/>
    <property type="project" value="UniProtKB-ARBA"/>
</dbReference>